<organism evidence="1 2">
    <name type="scientific">Marinifilum breve</name>
    <dbReference type="NCBI Taxonomy" id="2184082"/>
    <lineage>
        <taxon>Bacteria</taxon>
        <taxon>Pseudomonadati</taxon>
        <taxon>Bacteroidota</taxon>
        <taxon>Bacteroidia</taxon>
        <taxon>Marinilabiliales</taxon>
        <taxon>Marinifilaceae</taxon>
    </lineage>
</organism>
<feature type="non-terminal residue" evidence="1">
    <location>
        <position position="205"/>
    </location>
</feature>
<comment type="caution">
    <text evidence="1">The sequence shown here is derived from an EMBL/GenBank/DDBJ whole genome shotgun (WGS) entry which is preliminary data.</text>
</comment>
<evidence type="ECO:0000313" key="1">
    <source>
        <dbReference type="EMBL" id="PXX94221.1"/>
    </source>
</evidence>
<evidence type="ECO:0000313" key="2">
    <source>
        <dbReference type="Proteomes" id="UP000248079"/>
    </source>
</evidence>
<dbReference type="EMBL" id="QFLI01000083">
    <property type="protein sequence ID" value="PXX94221.1"/>
    <property type="molecule type" value="Genomic_DNA"/>
</dbReference>
<sequence>LLHKAKRSDIVLVGGDFNAQIGSLNQTERHLGGYFSIPTQQTDNGDRLLQLCSDNRLFLASANFKHKERHRLTWRPPTPNQRWTQIDHIAISHRWRGSVEDCRSFWSTCLDSDHALIRARICLRLTGRKKATVKRSIRTELSSEETKSRFQEQLRSQLGSSENEVDPDVAWKGIQSAVETAVTSISESNHRVARNQWISSRSVTL</sequence>
<accession>A0A2V3ZRB2</accession>
<proteinExistence type="predicted"/>
<reference evidence="1 2" key="1">
    <citation type="submission" date="2018-05" db="EMBL/GenBank/DDBJ databases">
        <title>Marinifilum breve JC075T sp. nov., a marine bacterium isolated from Yongle Blue Hole in the South China Sea.</title>
        <authorList>
            <person name="Fu T."/>
        </authorList>
    </citation>
    <scope>NUCLEOTIDE SEQUENCE [LARGE SCALE GENOMIC DNA]</scope>
    <source>
        <strain evidence="1 2">JC075</strain>
    </source>
</reference>
<dbReference type="InterPro" id="IPR036691">
    <property type="entry name" value="Endo/exonu/phosph_ase_sf"/>
</dbReference>
<feature type="non-terminal residue" evidence="1">
    <location>
        <position position="1"/>
    </location>
</feature>
<dbReference type="SUPFAM" id="SSF56219">
    <property type="entry name" value="DNase I-like"/>
    <property type="match status" value="1"/>
</dbReference>
<dbReference type="AlphaFoldDB" id="A0A2V3ZRB2"/>
<evidence type="ECO:0008006" key="3">
    <source>
        <dbReference type="Google" id="ProtNLM"/>
    </source>
</evidence>
<dbReference type="Gene3D" id="3.60.10.10">
    <property type="entry name" value="Endonuclease/exonuclease/phosphatase"/>
    <property type="match status" value="1"/>
</dbReference>
<name>A0A2V3ZRB2_9BACT</name>
<keyword evidence="2" id="KW-1185">Reference proteome</keyword>
<protein>
    <recommendedName>
        <fullName evidence="3">Endonuclease/exonuclease/phosphatase domain-containing protein</fullName>
    </recommendedName>
</protein>
<dbReference type="Proteomes" id="UP000248079">
    <property type="component" value="Unassembled WGS sequence"/>
</dbReference>
<gene>
    <name evidence="1" type="ORF">DF185_23070</name>
</gene>